<protein>
    <submittedName>
        <fullName evidence="4">Cytidyltransferase-related domain</fullName>
    </submittedName>
</protein>
<dbReference type="Pfam" id="PF01467">
    <property type="entry name" value="CTP_transf_like"/>
    <property type="match status" value="1"/>
</dbReference>
<keyword evidence="1 4" id="KW-0808">Transferase</keyword>
<comment type="caution">
    <text evidence="4">The sequence shown here is derived from an EMBL/GenBank/DDBJ whole genome shotgun (WGS) entry which is preliminary data.</text>
</comment>
<dbReference type="InterPro" id="IPR050385">
    <property type="entry name" value="Archaeal_FAD_synthase"/>
</dbReference>
<dbReference type="RefSeq" id="WP_239654925.1">
    <property type="nucleotide sequence ID" value="NZ_CAJNAQ010000005.1"/>
</dbReference>
<evidence type="ECO:0000256" key="1">
    <source>
        <dbReference type="ARBA" id="ARBA00022679"/>
    </source>
</evidence>
<dbReference type="AlphaFoldDB" id="A0A812F2L2"/>
<dbReference type="Proteomes" id="UP000655759">
    <property type="component" value="Unassembled WGS sequence"/>
</dbReference>
<reference evidence="4" key="1">
    <citation type="submission" date="2021-02" db="EMBL/GenBank/DDBJ databases">
        <authorList>
            <person name="Han P."/>
        </authorList>
    </citation>
    <scope>NUCLEOTIDE SEQUENCE</scope>
    <source>
        <strain evidence="4">Candidatus Nitrosotenuis uzonensis 5A</strain>
    </source>
</reference>
<name>A0A812F2L2_9ARCH</name>
<sequence>MDIIDKKILAVWYVCSIIKEDPMQLCIKKTSLSEEYLSQRISALEKNGAIEKNRLTEFGRSALRIVLAGGVFDIIHPGHIHTLNAAKALGDVLVVVVATDNTAIKMKKRKPLHHETLRQELINSLVMVDMCIVGNEGDIFKTVEIVKPNVIALGYDQVHQEKFIIDGCRKINLEVQVARLQSPIPEFSSSKIEKEYGEAIHGL</sequence>
<dbReference type="EMBL" id="CAJNAQ010000005">
    <property type="protein sequence ID" value="CAE6496211.1"/>
    <property type="molecule type" value="Genomic_DNA"/>
</dbReference>
<gene>
    <name evidence="4" type="ORF">NUZ5A_50501</name>
</gene>
<dbReference type="Gene3D" id="3.40.50.620">
    <property type="entry name" value="HUPs"/>
    <property type="match status" value="1"/>
</dbReference>
<keyword evidence="2" id="KW-0548">Nucleotidyltransferase</keyword>
<dbReference type="PANTHER" id="PTHR43793:SF1">
    <property type="entry name" value="FAD SYNTHASE"/>
    <property type="match status" value="1"/>
</dbReference>
<dbReference type="GO" id="GO:0016779">
    <property type="term" value="F:nucleotidyltransferase activity"/>
    <property type="evidence" value="ECO:0007669"/>
    <property type="project" value="UniProtKB-KW"/>
</dbReference>
<organism evidence="4 5">
    <name type="scientific">Candidatus Nitrosotenuis uzonensis</name>
    <dbReference type="NCBI Taxonomy" id="1407055"/>
    <lineage>
        <taxon>Archaea</taxon>
        <taxon>Nitrososphaerota</taxon>
        <taxon>Candidatus Nitrosotenuis</taxon>
    </lineage>
</organism>
<accession>A0A812F2L2</accession>
<dbReference type="InterPro" id="IPR004821">
    <property type="entry name" value="Cyt_trans-like"/>
</dbReference>
<dbReference type="NCBIfam" id="TIGR00125">
    <property type="entry name" value="cyt_tran_rel"/>
    <property type="match status" value="1"/>
</dbReference>
<dbReference type="SUPFAM" id="SSF52374">
    <property type="entry name" value="Nucleotidylyl transferase"/>
    <property type="match status" value="1"/>
</dbReference>
<evidence type="ECO:0000256" key="2">
    <source>
        <dbReference type="ARBA" id="ARBA00022695"/>
    </source>
</evidence>
<evidence type="ECO:0000313" key="5">
    <source>
        <dbReference type="Proteomes" id="UP000655759"/>
    </source>
</evidence>
<evidence type="ECO:0000313" key="4">
    <source>
        <dbReference type="EMBL" id="CAE6496211.1"/>
    </source>
</evidence>
<dbReference type="PANTHER" id="PTHR43793">
    <property type="entry name" value="FAD SYNTHASE"/>
    <property type="match status" value="1"/>
</dbReference>
<evidence type="ECO:0000259" key="3">
    <source>
        <dbReference type="Pfam" id="PF01467"/>
    </source>
</evidence>
<dbReference type="InterPro" id="IPR014729">
    <property type="entry name" value="Rossmann-like_a/b/a_fold"/>
</dbReference>
<proteinExistence type="predicted"/>
<feature type="domain" description="Cytidyltransferase-like" evidence="3">
    <location>
        <begin position="67"/>
        <end position="192"/>
    </location>
</feature>